<name>A0A1F7XC28_9BACT</name>
<dbReference type="Proteomes" id="UP000179013">
    <property type="component" value="Unassembled WGS sequence"/>
</dbReference>
<dbReference type="PANTHER" id="PTHR38471">
    <property type="entry name" value="FOUR HELIX BUNDLE PROTEIN"/>
    <property type="match status" value="1"/>
</dbReference>
<comment type="caution">
    <text evidence="1">The sequence shown here is derived from an EMBL/GenBank/DDBJ whole genome shotgun (WGS) entry which is preliminary data.</text>
</comment>
<dbReference type="Gene3D" id="1.20.1440.60">
    <property type="entry name" value="23S rRNA-intervening sequence"/>
    <property type="match status" value="1"/>
</dbReference>
<evidence type="ECO:0000313" key="2">
    <source>
        <dbReference type="Proteomes" id="UP000179013"/>
    </source>
</evidence>
<gene>
    <name evidence="1" type="ORF">A2V80_03590</name>
</gene>
<reference evidence="1 2" key="1">
    <citation type="journal article" date="2016" name="Nat. Commun.">
        <title>Thousands of microbial genomes shed light on interconnected biogeochemical processes in an aquifer system.</title>
        <authorList>
            <person name="Anantharaman K."/>
            <person name="Brown C.T."/>
            <person name="Hug L.A."/>
            <person name="Sharon I."/>
            <person name="Castelle C.J."/>
            <person name="Probst A.J."/>
            <person name="Thomas B.C."/>
            <person name="Singh A."/>
            <person name="Wilkins M.J."/>
            <person name="Karaoz U."/>
            <person name="Brodie E.L."/>
            <person name="Williams K.H."/>
            <person name="Hubbard S.S."/>
            <person name="Banfield J.F."/>
        </authorList>
    </citation>
    <scope>NUCLEOTIDE SEQUENCE [LARGE SCALE GENOMIC DNA]</scope>
</reference>
<organism evidence="1 2">
    <name type="scientific">Candidatus Woesebacteria bacterium RBG_16_39_8b</name>
    <dbReference type="NCBI Taxonomy" id="1802482"/>
    <lineage>
        <taxon>Bacteria</taxon>
        <taxon>Candidatus Woeseibacteriota</taxon>
    </lineage>
</organism>
<dbReference type="PANTHER" id="PTHR38471:SF2">
    <property type="entry name" value="FOUR HELIX BUNDLE PROTEIN"/>
    <property type="match status" value="1"/>
</dbReference>
<dbReference type="NCBIfam" id="TIGR02436">
    <property type="entry name" value="four helix bundle protein"/>
    <property type="match status" value="1"/>
</dbReference>
<dbReference type="AlphaFoldDB" id="A0A1F7XC28"/>
<protein>
    <submittedName>
        <fullName evidence="1">Four helix bundle protein</fullName>
    </submittedName>
</protein>
<sequence length="121" mass="14156">MSQGKNSKRYDLEERTFKFAKRCRDFINRLPKTTTNIEYGKQLAKSSGSQAANYIEANESLSKKDFNHRIKICRKEAKESRLWVRLCDISNFSNLKEEQDELIKEAEELTKIFGSIVEKSK</sequence>
<dbReference type="InterPro" id="IPR012657">
    <property type="entry name" value="23S_rRNA-intervening_sequence"/>
</dbReference>
<accession>A0A1F7XC28</accession>
<evidence type="ECO:0000313" key="1">
    <source>
        <dbReference type="EMBL" id="OGM12577.1"/>
    </source>
</evidence>
<dbReference type="InterPro" id="IPR036583">
    <property type="entry name" value="23S_rRNA_IVS_sf"/>
</dbReference>
<proteinExistence type="predicted"/>
<dbReference type="EMBL" id="MGFU01000031">
    <property type="protein sequence ID" value="OGM12577.1"/>
    <property type="molecule type" value="Genomic_DNA"/>
</dbReference>
<dbReference type="SUPFAM" id="SSF158446">
    <property type="entry name" value="IVS-encoded protein-like"/>
    <property type="match status" value="1"/>
</dbReference>
<dbReference type="Pfam" id="PF05635">
    <property type="entry name" value="23S_rRNA_IVP"/>
    <property type="match status" value="1"/>
</dbReference>